<evidence type="ECO:0000313" key="2">
    <source>
        <dbReference type="EMBL" id="MDP4483817.1"/>
    </source>
</evidence>
<keyword evidence="1" id="KW-1133">Transmembrane helix</keyword>
<evidence type="ECO:0000256" key="1">
    <source>
        <dbReference type="SAM" id="Phobius"/>
    </source>
</evidence>
<keyword evidence="3" id="KW-1185">Reference proteome</keyword>
<evidence type="ECO:0000313" key="3">
    <source>
        <dbReference type="Proteomes" id="UP001242314"/>
    </source>
</evidence>
<reference evidence="2 3" key="1">
    <citation type="submission" date="2023-04" db="EMBL/GenBank/DDBJ databases">
        <title>Novel Pseudoalteromonas species isolated from Pacific coral.</title>
        <authorList>
            <person name="Videau P."/>
            <person name="Shlafstein M.D."/>
            <person name="Oline D.K."/>
            <person name="Strangman W.K."/>
            <person name="Hahnke R.L."/>
            <person name="Saw J.H."/>
            <person name="Ushijima B."/>
        </authorList>
    </citation>
    <scope>NUCLEOTIDE SEQUENCE [LARGE SCALE GENOMIC DNA]</scope>
    <source>
        <strain evidence="2 3">LMG 14908</strain>
    </source>
</reference>
<dbReference type="EMBL" id="JASGWX010000005">
    <property type="protein sequence ID" value="MDP4483817.1"/>
    <property type="molecule type" value="Genomic_DNA"/>
</dbReference>
<accession>A0ABT9GD78</accession>
<feature type="transmembrane region" description="Helical" evidence="1">
    <location>
        <begin position="90"/>
        <end position="110"/>
    </location>
</feature>
<comment type="caution">
    <text evidence="2">The sequence shown here is derived from an EMBL/GenBank/DDBJ whole genome shotgun (WGS) entry which is preliminary data.</text>
</comment>
<feature type="transmembrane region" description="Helical" evidence="1">
    <location>
        <begin position="20"/>
        <end position="45"/>
    </location>
</feature>
<feature type="transmembrane region" description="Helical" evidence="1">
    <location>
        <begin position="153"/>
        <end position="176"/>
    </location>
</feature>
<dbReference type="Proteomes" id="UP001242314">
    <property type="component" value="Unassembled WGS sequence"/>
</dbReference>
<feature type="transmembrane region" description="Helical" evidence="1">
    <location>
        <begin position="122"/>
        <end position="141"/>
    </location>
</feature>
<keyword evidence="1" id="KW-0812">Transmembrane</keyword>
<protein>
    <submittedName>
        <fullName evidence="2">Uncharacterized protein</fullName>
    </submittedName>
</protein>
<name>A0ABT9GD78_9GAMM</name>
<dbReference type="RefSeq" id="WP_161792780.1">
    <property type="nucleotide sequence ID" value="NZ_JASGWX010000005.1"/>
</dbReference>
<keyword evidence="1" id="KW-0472">Membrane</keyword>
<sequence>MSLKKKRNNELKSYSGKTQLYNLLLAITSAFCIWLSNGFITFIAFNESVAGVTFEELLIIFSNVDLLQVLTFPEFWEANENHSFIEAPSFWFEPMTVLSSISSLLLIILFSTYVTKLKPETMSLSLLLIGFLYLVVSWGVLLDVSNAKMIGPYLSIGIQGLLLHSFISCLICVSTLSKNVYFKFSTN</sequence>
<proteinExistence type="predicted"/>
<gene>
    <name evidence="2" type="ORF">QDH73_07170</name>
</gene>
<organism evidence="2 3">
    <name type="scientific">Pseudoalteromonas distincta</name>
    <dbReference type="NCBI Taxonomy" id="77608"/>
    <lineage>
        <taxon>Bacteria</taxon>
        <taxon>Pseudomonadati</taxon>
        <taxon>Pseudomonadota</taxon>
        <taxon>Gammaproteobacteria</taxon>
        <taxon>Alteromonadales</taxon>
        <taxon>Pseudoalteromonadaceae</taxon>
        <taxon>Pseudoalteromonas</taxon>
    </lineage>
</organism>